<evidence type="ECO:0000313" key="10">
    <source>
        <dbReference type="EMBL" id="CAB3399537.1"/>
    </source>
</evidence>
<keyword evidence="5 8" id="KW-1133">Transmembrane helix</keyword>
<evidence type="ECO:0000313" key="11">
    <source>
        <dbReference type="Proteomes" id="UP000494206"/>
    </source>
</evidence>
<dbReference type="GO" id="GO:0010312">
    <property type="term" value="P:detoxification of zinc ion"/>
    <property type="evidence" value="ECO:0007669"/>
    <property type="project" value="TreeGrafter"/>
</dbReference>
<evidence type="ECO:0000256" key="8">
    <source>
        <dbReference type="SAM" id="Phobius"/>
    </source>
</evidence>
<keyword evidence="4" id="KW-0862">Zinc</keyword>
<feature type="transmembrane region" description="Helical" evidence="8">
    <location>
        <begin position="347"/>
        <end position="371"/>
    </location>
</feature>
<comment type="caution">
    <text evidence="10">The sequence shown here is derived from an EMBL/GenBank/DDBJ whole genome shotgun (WGS) entry which is preliminary data.</text>
</comment>
<feature type="transmembrane region" description="Helical" evidence="8">
    <location>
        <begin position="383"/>
        <end position="400"/>
    </location>
</feature>
<organism evidence="10 11">
    <name type="scientific">Caenorhabditis bovis</name>
    <dbReference type="NCBI Taxonomy" id="2654633"/>
    <lineage>
        <taxon>Eukaryota</taxon>
        <taxon>Metazoa</taxon>
        <taxon>Ecdysozoa</taxon>
        <taxon>Nematoda</taxon>
        <taxon>Chromadorea</taxon>
        <taxon>Rhabditida</taxon>
        <taxon>Rhabditina</taxon>
        <taxon>Rhabditomorpha</taxon>
        <taxon>Rhabditoidea</taxon>
        <taxon>Rhabditidae</taxon>
        <taxon>Peloderinae</taxon>
        <taxon>Caenorhabditis</taxon>
    </lineage>
</organism>
<dbReference type="Gene3D" id="1.20.1510.10">
    <property type="entry name" value="Cation efflux protein transmembrane domain"/>
    <property type="match status" value="1"/>
</dbReference>
<evidence type="ECO:0000256" key="5">
    <source>
        <dbReference type="ARBA" id="ARBA00022989"/>
    </source>
</evidence>
<dbReference type="InterPro" id="IPR058533">
    <property type="entry name" value="Cation_efflux_TM"/>
</dbReference>
<evidence type="ECO:0000256" key="6">
    <source>
        <dbReference type="ARBA" id="ARBA00023136"/>
    </source>
</evidence>
<evidence type="ECO:0000256" key="4">
    <source>
        <dbReference type="ARBA" id="ARBA00022833"/>
    </source>
</evidence>
<evidence type="ECO:0000256" key="1">
    <source>
        <dbReference type="ARBA" id="ARBA00004141"/>
    </source>
</evidence>
<dbReference type="PANTHER" id="PTHR45820">
    <property type="entry name" value="FI23527P1"/>
    <property type="match status" value="1"/>
</dbReference>
<feature type="transmembrane region" description="Helical" evidence="8">
    <location>
        <begin position="149"/>
        <end position="166"/>
    </location>
</feature>
<keyword evidence="6 8" id="KW-0472">Membrane</keyword>
<evidence type="ECO:0000259" key="9">
    <source>
        <dbReference type="Pfam" id="PF01545"/>
    </source>
</evidence>
<dbReference type="InterPro" id="IPR027469">
    <property type="entry name" value="Cation_efflux_TMD_sf"/>
</dbReference>
<dbReference type="AlphaFoldDB" id="A0A8S1EJ47"/>
<dbReference type="SUPFAM" id="SSF161111">
    <property type="entry name" value="Cation efflux protein transmembrane domain-like"/>
    <property type="match status" value="1"/>
</dbReference>
<protein>
    <recommendedName>
        <fullName evidence="9">Cation efflux protein transmembrane domain-containing protein</fullName>
    </recommendedName>
</protein>
<comment type="similarity">
    <text evidence="2">Belongs to the cation diffusion facilitator (CDF) transporter (TC 2.A.4) family. SLC30A subfamily.</text>
</comment>
<dbReference type="NCBIfam" id="TIGR01297">
    <property type="entry name" value="CDF"/>
    <property type="match status" value="1"/>
</dbReference>
<comment type="subcellular location">
    <subcellularLocation>
        <location evidence="1">Membrane</location>
        <topology evidence="1">Multi-pass membrane protein</topology>
    </subcellularLocation>
</comment>
<dbReference type="Proteomes" id="UP000494206">
    <property type="component" value="Unassembled WGS sequence"/>
</dbReference>
<name>A0A8S1EJ47_9PELO</name>
<gene>
    <name evidence="10" type="ORF">CBOVIS_LOCUS2638</name>
</gene>
<dbReference type="PANTHER" id="PTHR45820:SF4">
    <property type="entry name" value="ZINC TRANSPORTER 63C, ISOFORM F"/>
    <property type="match status" value="1"/>
</dbReference>
<keyword evidence="11" id="KW-1185">Reference proteome</keyword>
<feature type="transmembrane region" description="Helical" evidence="8">
    <location>
        <begin position="212"/>
        <end position="237"/>
    </location>
</feature>
<feature type="domain" description="Cation efflux protein transmembrane" evidence="9">
    <location>
        <begin position="117"/>
        <end position="408"/>
    </location>
</feature>
<evidence type="ECO:0000256" key="3">
    <source>
        <dbReference type="ARBA" id="ARBA00022692"/>
    </source>
</evidence>
<dbReference type="GO" id="GO:0016020">
    <property type="term" value="C:membrane"/>
    <property type="evidence" value="ECO:0007669"/>
    <property type="project" value="UniProtKB-SubCell"/>
</dbReference>
<feature type="transmembrane region" description="Helical" evidence="8">
    <location>
        <begin position="178"/>
        <end position="200"/>
    </location>
</feature>
<dbReference type="EMBL" id="CADEPM010000002">
    <property type="protein sequence ID" value="CAB3399537.1"/>
    <property type="molecule type" value="Genomic_DNA"/>
</dbReference>
<dbReference type="OrthoDB" id="29444at2759"/>
<dbReference type="GO" id="GO:0006882">
    <property type="term" value="P:intracellular zinc ion homeostasis"/>
    <property type="evidence" value="ECO:0007669"/>
    <property type="project" value="TreeGrafter"/>
</dbReference>
<evidence type="ECO:0000256" key="2">
    <source>
        <dbReference type="ARBA" id="ARBA00008873"/>
    </source>
</evidence>
<reference evidence="10 11" key="1">
    <citation type="submission" date="2020-04" db="EMBL/GenBank/DDBJ databases">
        <authorList>
            <person name="Laetsch R D."/>
            <person name="Stevens L."/>
            <person name="Kumar S."/>
            <person name="Blaxter L. M."/>
        </authorList>
    </citation>
    <scope>NUCLEOTIDE SEQUENCE [LARGE SCALE GENOMIC DNA]</scope>
</reference>
<evidence type="ECO:0000256" key="7">
    <source>
        <dbReference type="SAM" id="MobiDB-lite"/>
    </source>
</evidence>
<sequence>MTLRPSFTEPLISPKDGTRIVADAETMTTKNYGGYPTKIFTEFDMKSHCTNELLKRRDSCNNDPDFPEAPQSIAVRYMVINNCEHDTINLEEDLKLKGDPVESTSGINVNKVSKRLLVQIVLSLLFCFIEFIFGIISGSIALIADSYHMAADVMALIVAYICLRMAHRESKSNSYGWVRAEALGGFFNGLFLLTVCLNIFQEATGRIIHPKIIGRPVHVLMVGVVGLLINIVGLLLLNGQGHGHSHGGGSHGHSHGGHSHSNGHGHSHTNGKQKAAHNECSDHLLANEETELKLVVDTKSRTGTIERRFTGPGMPYASHLASDMLDEQPDEKKLHKKSNKNVNIRGVYLHLMSDAIGSVIVIFAASIVYFYPTWEYSAYFDPVLSLCLASMMSFSAFGLVRESVYILLMKPPRGIDNKVVESDLKKISGVVDVACVEMWSLTGSRHIASALVKFCHPAVFTDAAFKIRKYFHDLEIHSTTIEPSFEIESTDKEDEIIISDPIPIKAVSMRVSPEIRVRNLSKAIKDTIIANLDYPPFVSVSSWIEIANFLKLDHTDMVVVESSQKPAEYLMTHIENTPAQLLFNALESANRVDILLYVKILEKRRGLCDPLSGFHSMSTFELDSNYDRESVSSFQLESVEFRNCFLINHYETTHQEKKNFRWFMKNIRENFKKLGITHITALDINELEKIENGNIIETLQAAFVQVPAIVVCYNESFVDALEKPEQDFEFKYKSHIHQQTVTEFFANGMKNKRCRVIHMPGNQRTETVGWAPSTVQFQFPDGFGPFLRRLIKSFSTSSAVGIT</sequence>
<accession>A0A8S1EJ47</accession>
<dbReference type="GO" id="GO:0005385">
    <property type="term" value="F:zinc ion transmembrane transporter activity"/>
    <property type="evidence" value="ECO:0007669"/>
    <property type="project" value="TreeGrafter"/>
</dbReference>
<dbReference type="InterPro" id="IPR002524">
    <property type="entry name" value="Cation_efflux"/>
</dbReference>
<feature type="region of interest" description="Disordered" evidence="7">
    <location>
        <begin position="243"/>
        <end position="278"/>
    </location>
</feature>
<feature type="transmembrane region" description="Helical" evidence="8">
    <location>
        <begin position="116"/>
        <end position="143"/>
    </location>
</feature>
<keyword evidence="3 8" id="KW-0812">Transmembrane</keyword>
<proteinExistence type="inferred from homology"/>
<dbReference type="Pfam" id="PF01545">
    <property type="entry name" value="Cation_efflux"/>
    <property type="match status" value="1"/>
</dbReference>
<feature type="compositionally biased region" description="Basic residues" evidence="7">
    <location>
        <begin position="252"/>
        <end position="275"/>
    </location>
</feature>